<dbReference type="Gene3D" id="3.40.50.1820">
    <property type="entry name" value="alpha/beta hydrolase"/>
    <property type="match status" value="1"/>
</dbReference>
<organism evidence="5 6">
    <name type="scientific">Rhodalgimonas zhirmunskyi</name>
    <dbReference type="NCBI Taxonomy" id="2964767"/>
    <lineage>
        <taxon>Bacteria</taxon>
        <taxon>Pseudomonadati</taxon>
        <taxon>Pseudomonadota</taxon>
        <taxon>Alphaproteobacteria</taxon>
        <taxon>Rhodobacterales</taxon>
        <taxon>Roseobacteraceae</taxon>
        <taxon>Rhodalgimonas</taxon>
    </lineage>
</organism>
<keyword evidence="4" id="KW-0472">Membrane</keyword>
<dbReference type="GO" id="GO:0016020">
    <property type="term" value="C:membrane"/>
    <property type="evidence" value="ECO:0007669"/>
    <property type="project" value="UniProtKB-SubCell"/>
</dbReference>
<dbReference type="SUPFAM" id="SSF53474">
    <property type="entry name" value="alpha/beta-Hydrolases"/>
    <property type="match status" value="1"/>
</dbReference>
<dbReference type="InterPro" id="IPR029058">
    <property type="entry name" value="AB_hydrolase_fold"/>
</dbReference>
<dbReference type="InterPro" id="IPR007941">
    <property type="entry name" value="DUF726"/>
</dbReference>
<dbReference type="RefSeq" id="WP_317625104.1">
    <property type="nucleotide sequence ID" value="NZ_JANFFA010000001.1"/>
</dbReference>
<comment type="caution">
    <text evidence="5">The sequence shown here is derived from an EMBL/GenBank/DDBJ whole genome shotgun (WGS) entry which is preliminary data.</text>
</comment>
<keyword evidence="2" id="KW-0812">Transmembrane</keyword>
<dbReference type="AlphaFoldDB" id="A0AAJ1X3P9"/>
<evidence type="ECO:0000313" key="6">
    <source>
        <dbReference type="Proteomes" id="UP001227162"/>
    </source>
</evidence>
<reference evidence="5" key="2">
    <citation type="submission" date="2023-04" db="EMBL/GenBank/DDBJ databases">
        <title>'Rhodoalgimonas zhirmunskyi' gen. nov., isolated from a red alga.</title>
        <authorList>
            <person name="Nedashkovskaya O.I."/>
            <person name="Otstavnykh N.Y."/>
            <person name="Bystritskaya E.P."/>
            <person name="Balabanova L.A."/>
            <person name="Isaeva M.P."/>
        </authorList>
    </citation>
    <scope>NUCLEOTIDE SEQUENCE</scope>
    <source>
        <strain evidence="5">10Alg 79</strain>
    </source>
</reference>
<name>A0AAJ1X3P9_9RHOB</name>
<keyword evidence="6" id="KW-1185">Reference proteome</keyword>
<gene>
    <name evidence="5" type="ORF">NOI20_05295</name>
</gene>
<evidence type="ECO:0000313" key="5">
    <source>
        <dbReference type="EMBL" id="MDQ2093518.1"/>
    </source>
</evidence>
<evidence type="ECO:0000256" key="1">
    <source>
        <dbReference type="ARBA" id="ARBA00004141"/>
    </source>
</evidence>
<reference evidence="5" key="1">
    <citation type="submission" date="2022-07" db="EMBL/GenBank/DDBJ databases">
        <authorList>
            <person name="Otstavnykh N."/>
            <person name="Isaeva M."/>
            <person name="Bystritskaya E."/>
        </authorList>
    </citation>
    <scope>NUCLEOTIDE SEQUENCE</scope>
    <source>
        <strain evidence="5">10Alg 79</strain>
    </source>
</reference>
<dbReference type="Proteomes" id="UP001227162">
    <property type="component" value="Unassembled WGS sequence"/>
</dbReference>
<accession>A0AAJ1X3P9</accession>
<dbReference type="Pfam" id="PF05277">
    <property type="entry name" value="DUF726"/>
    <property type="match status" value="1"/>
</dbReference>
<protein>
    <submittedName>
        <fullName evidence="5">DUF726 domain-containing protein</fullName>
    </submittedName>
</protein>
<keyword evidence="3" id="KW-1133">Transmembrane helix</keyword>
<evidence type="ECO:0000256" key="2">
    <source>
        <dbReference type="ARBA" id="ARBA00022692"/>
    </source>
</evidence>
<proteinExistence type="predicted"/>
<sequence>MPLIRVNSIGGSLRLHEQARPPQPHLARAAQAGSGPIIVMVHGYKFRPYQGLDCPHQHIFALEDGPCWKAKSWPRGLGLGRGDPDEGLGLAFGWNSRGSIRNVYARAAEAGRDLARLIAVLRRAAPERPVHAICHSLGARVVMQALMHLEPGDIGRIITLNAAEFVGAAEDALAMGAGPTAELIAVSGRENAGFEMMLERVVRPDRVGDRAMGQRVPAGARRIGLHLDREEVVARIAALGFGLEAGQRRFCHWSPYLRAGALPFYGALLRQPEAFPLDALRVVTPPSAQETARPWLPIGRFLMPLRGDRTALGA</sequence>
<comment type="subcellular location">
    <subcellularLocation>
        <location evidence="1">Membrane</location>
        <topology evidence="1">Multi-pass membrane protein</topology>
    </subcellularLocation>
</comment>
<dbReference type="EMBL" id="JANFFA010000001">
    <property type="protein sequence ID" value="MDQ2093518.1"/>
    <property type="molecule type" value="Genomic_DNA"/>
</dbReference>
<evidence type="ECO:0000256" key="4">
    <source>
        <dbReference type="ARBA" id="ARBA00023136"/>
    </source>
</evidence>
<evidence type="ECO:0000256" key="3">
    <source>
        <dbReference type="ARBA" id="ARBA00022989"/>
    </source>
</evidence>